<dbReference type="RefSeq" id="WP_208244857.1">
    <property type="nucleotide sequence ID" value="NZ_JAGEPF010000018.1"/>
</dbReference>
<keyword evidence="2" id="KW-1185">Reference proteome</keyword>
<comment type="caution">
    <text evidence="1">The sequence shown here is derived from an EMBL/GenBank/DDBJ whole genome shotgun (WGS) entry which is preliminary data.</text>
</comment>
<protein>
    <submittedName>
        <fullName evidence="1">Uncharacterized protein</fullName>
    </submittedName>
</protein>
<accession>A0ABS3RYY0</accession>
<proteinExistence type="predicted"/>
<reference evidence="1 2" key="1">
    <citation type="submission" date="2021-03" db="EMBL/GenBank/DDBJ databases">
        <title>Actinomadura violae sp. nov., isolated from lichen in Thailand.</title>
        <authorList>
            <person name="Kanchanasin P."/>
            <person name="Saeng-In P."/>
            <person name="Phongsopitanun W."/>
            <person name="Yuki M."/>
            <person name="Kudo T."/>
            <person name="Ohkuma M."/>
            <person name="Tanasupawat S."/>
        </authorList>
    </citation>
    <scope>NUCLEOTIDE SEQUENCE [LARGE SCALE GENOMIC DNA]</scope>
    <source>
        <strain evidence="1 2">LCR2-06</strain>
    </source>
</reference>
<dbReference type="Proteomes" id="UP000680206">
    <property type="component" value="Unassembled WGS sequence"/>
</dbReference>
<gene>
    <name evidence="1" type="ORF">J4709_28340</name>
</gene>
<name>A0ABS3RYY0_9ACTN</name>
<evidence type="ECO:0000313" key="1">
    <source>
        <dbReference type="EMBL" id="MBO2461498.1"/>
    </source>
</evidence>
<dbReference type="EMBL" id="JAGEPF010000018">
    <property type="protein sequence ID" value="MBO2461498.1"/>
    <property type="molecule type" value="Genomic_DNA"/>
</dbReference>
<organism evidence="1 2">
    <name type="scientific">Actinomadura violacea</name>
    <dbReference type="NCBI Taxonomy" id="2819934"/>
    <lineage>
        <taxon>Bacteria</taxon>
        <taxon>Bacillati</taxon>
        <taxon>Actinomycetota</taxon>
        <taxon>Actinomycetes</taxon>
        <taxon>Streptosporangiales</taxon>
        <taxon>Thermomonosporaceae</taxon>
        <taxon>Actinomadura</taxon>
    </lineage>
</organism>
<evidence type="ECO:0000313" key="2">
    <source>
        <dbReference type="Proteomes" id="UP000680206"/>
    </source>
</evidence>
<sequence length="256" mass="28611">MANRLTPAEIADPARLAQRAAELGLPGARSRTAIIELRRSRAARAPLRERARSVDERLVEHLTRRYTAEIVRRGGETSIEQGFKASALRREPLALVDRRDGMVVLHVDGWRYYSRRVGSRAAALSYLCGVDDAGPWAVRVPGAITAVADALRWVTPAEVVKAREAGRRVLRQGDIYAIETTQRYDTPSRWVGEDVRADPDTGETVTSHWWSAYKRRLVHHPADGRKHKPLEVPYPVRFVQQRTLAPGRGSGWGAGD</sequence>